<proteinExistence type="predicted"/>
<dbReference type="AlphaFoldDB" id="A0A6S6W6T6"/>
<dbReference type="Proteomes" id="UP000472372">
    <property type="component" value="Chromosome 7"/>
</dbReference>
<reference evidence="1" key="1">
    <citation type="submission" date="2021-02" db="EMBL/GenBank/DDBJ databases">
        <authorList>
            <person name="Syme A R."/>
            <person name="Syme A R."/>
            <person name="Moolhuijzen P."/>
        </authorList>
    </citation>
    <scope>NUCLEOTIDE SEQUENCE</scope>
    <source>
        <strain evidence="1">W1-1</strain>
    </source>
</reference>
<gene>
    <name evidence="1" type="ORF">PTTW11_07917</name>
</gene>
<organism evidence="1 2">
    <name type="scientific">Pyrenophora teres f. teres</name>
    <dbReference type="NCBI Taxonomy" id="97479"/>
    <lineage>
        <taxon>Eukaryota</taxon>
        <taxon>Fungi</taxon>
        <taxon>Dikarya</taxon>
        <taxon>Ascomycota</taxon>
        <taxon>Pezizomycotina</taxon>
        <taxon>Dothideomycetes</taxon>
        <taxon>Pleosporomycetidae</taxon>
        <taxon>Pleosporales</taxon>
        <taxon>Pleosporineae</taxon>
        <taxon>Pleosporaceae</taxon>
        <taxon>Pyrenophora</taxon>
    </lineage>
</organism>
<sequence length="112" mass="12170">MKTFFVLFITSATALAAGPKPLDHQCLFTTRGCLGVCSSQGPDLSQQFCEVTFEDESKHQYPCGTNPRQNTCVGAPETTSEFPYNCRAYSELEAATICGLALDQSGISEQNF</sequence>
<evidence type="ECO:0000313" key="1">
    <source>
        <dbReference type="EMBL" id="CAE7194265.1"/>
    </source>
</evidence>
<dbReference type="EMBL" id="HG992983">
    <property type="protein sequence ID" value="CAE7194265.1"/>
    <property type="molecule type" value="Genomic_DNA"/>
</dbReference>
<accession>A0A6S6W6T6</accession>
<name>A0A6S6W6T6_9PLEO</name>
<evidence type="ECO:0000313" key="2">
    <source>
        <dbReference type="Proteomes" id="UP000472372"/>
    </source>
</evidence>
<protein>
    <submittedName>
        <fullName evidence="1">Uncharacterized protein</fullName>
    </submittedName>
</protein>